<evidence type="ECO:0000259" key="1">
    <source>
        <dbReference type="Pfam" id="PF14694"/>
    </source>
</evidence>
<evidence type="ECO:0000259" key="2">
    <source>
        <dbReference type="Pfam" id="PF14695"/>
    </source>
</evidence>
<dbReference type="Proteomes" id="UP001190640">
    <property type="component" value="Chromosome 18"/>
</dbReference>
<feature type="domain" description="Protein Lines N-terminal" evidence="1">
    <location>
        <begin position="193"/>
        <end position="549"/>
    </location>
</feature>
<dbReference type="RefSeq" id="XP_054858792.1">
    <property type="nucleotide sequence ID" value="XM_055002817.1"/>
</dbReference>
<accession>A0AA97KMJ8</accession>
<dbReference type="PANTHER" id="PTHR16057:SF1">
    <property type="entry name" value="PROTEIN LINES HOMOLOG 1"/>
    <property type="match status" value="1"/>
</dbReference>
<feature type="domain" description="Protein Lines C-terminal" evidence="2">
    <location>
        <begin position="720"/>
        <end position="754"/>
    </location>
</feature>
<reference evidence="4" key="1">
    <citation type="submission" date="2025-08" db="UniProtKB">
        <authorList>
            <consortium name="RefSeq"/>
        </authorList>
    </citation>
    <scope>IDENTIFICATION</scope>
    <source>
        <tissue evidence="4">Blood</tissue>
    </source>
</reference>
<evidence type="ECO:0000313" key="4">
    <source>
        <dbReference type="RefSeq" id="XP_054858792.1"/>
    </source>
</evidence>
<dbReference type="AlphaFoldDB" id="A0AA97KMJ8"/>
<dbReference type="CTD" id="55180"/>
<organism evidence="3 4">
    <name type="scientific">Eublepharis macularius</name>
    <name type="common">Leopard gecko</name>
    <name type="synonym">Cyrtodactylus macularius</name>
    <dbReference type="NCBI Taxonomy" id="481883"/>
    <lineage>
        <taxon>Eukaryota</taxon>
        <taxon>Metazoa</taxon>
        <taxon>Chordata</taxon>
        <taxon>Craniata</taxon>
        <taxon>Vertebrata</taxon>
        <taxon>Euteleostomi</taxon>
        <taxon>Lepidosauria</taxon>
        <taxon>Squamata</taxon>
        <taxon>Bifurcata</taxon>
        <taxon>Gekkota</taxon>
        <taxon>Eublepharidae</taxon>
        <taxon>Eublepharinae</taxon>
        <taxon>Eublepharis</taxon>
    </lineage>
</organism>
<dbReference type="Pfam" id="PF14694">
    <property type="entry name" value="LINES_N"/>
    <property type="match status" value="1"/>
</dbReference>
<sequence>MGNLFHFLQQMYDEILIGSPLSKDGHSYAVLLDPLIPSQCSSAETSKSCVEKYLFSSDAWCIGDSSPPDTLPLEINSEPDTANNPREITLLRLTLIPMVISKVQSPGVEAGIKQKYLDIVRVLVKELSIDSKLIFLLHTSDKLIAHMACKGLVSLVHFQLREEGSLNSSWLAFCSETLSRFPGGGQTAECLWTLTNTIREILKDASLNKGGELKKLFSPLDSILEGFYHHHLSQVSDLPKEVPASAECINNLSGFLDLLELLVASRIQTVVTFACQRMVFLNAASVLDLTTSPVPNFIKKKSVVLLKRGILGKAGEDLVMGKVPPSFLQDFHFDEDRTAFSSTVLQFVNSGWLDRLFASEKVVHFGGCQVRPELSICSGPDEVFFRALSLVLLKALEIGVQNSTSEAEAQVFLESVMCPLLSFLKNTMRSSPCAHPFKHPCMWLSKLFIEQDDDMFEATTALLRVHLHFKRFWHEAVLPSCLVDGRARDTLTHQNGCNPHCIFLFLLQSIAFDATLLLDFLISSETCFLEYLVRYLKLLIEDWHHFAQITEGLEPTACGGRSFSLKDLPCQEKNTKQSQLNSESALHDTQHCSMPLVTSSQNCTVVRQADNEAVKPHRPSSLRRPDNMSSLGVVQRLVDYESSEDSEVEEECLADRTQRPLKNPACLDVTASTDVAGQAETLERNALLPDHKDVTVLPPSQQKMSPNNPILVEEVLQKSLKCLQELQKSISRLHRRNLFPYNPAALLKLLTRVDAISRTCGSAPSYQGLGTHSF</sequence>
<protein>
    <submittedName>
        <fullName evidence="4">Protein Lines homolog 1 isoform X1</fullName>
    </submittedName>
</protein>
<dbReference type="KEGG" id="emc:129345602"/>
<gene>
    <name evidence="4" type="primary">LINS1</name>
</gene>
<evidence type="ECO:0000313" key="3">
    <source>
        <dbReference type="Proteomes" id="UP001190640"/>
    </source>
</evidence>
<dbReference type="GeneID" id="129345602"/>
<dbReference type="PANTHER" id="PTHR16057">
    <property type="entry name" value="WINS1, 2 PROTEIN"/>
    <property type="match status" value="1"/>
</dbReference>
<proteinExistence type="predicted"/>
<dbReference type="InterPro" id="IPR024875">
    <property type="entry name" value="Protein_Lines"/>
</dbReference>
<dbReference type="Pfam" id="PF14695">
    <property type="entry name" value="LINES_C"/>
    <property type="match status" value="1"/>
</dbReference>
<dbReference type="InterPro" id="IPR032794">
    <property type="entry name" value="LINES_N"/>
</dbReference>
<keyword evidence="3" id="KW-1185">Reference proteome</keyword>
<name>A0AA97KMJ8_EUBMA</name>
<dbReference type="InterPro" id="IPR029415">
    <property type="entry name" value="Lines_C"/>
</dbReference>